<name>A0A0K0GKD5_XANOP</name>
<sequence>MEMSAEHQIQTLGVAASDQAFECAQQAVSPGNLFQSVTARRLQ</sequence>
<reference evidence="1 2" key="1">
    <citation type="journal article" date="2008" name="BMC Genomics">
        <title>Genome sequence and rapid evolution of the rice pathogen Xanthomonas oryzae pv. oryzae PXO99A.</title>
        <authorList>
            <person name="Salzberg S.L."/>
            <person name="Sommer D.D."/>
            <person name="Schatz M.C."/>
            <person name="Phillippy A.M."/>
            <person name="Rabinowicz P.D."/>
            <person name="Tsuge S."/>
            <person name="Furutani A."/>
            <person name="Ochiai H."/>
            <person name="Delcher A.L."/>
            <person name="Kelley D."/>
            <person name="Madupu R."/>
            <person name="Puiu D."/>
            <person name="Radune D."/>
            <person name="Shumway M."/>
            <person name="Trapnell C."/>
            <person name="Aparna G."/>
            <person name="Jha G."/>
            <person name="Pandey A."/>
            <person name="Patil P.B."/>
            <person name="Ishihara H."/>
            <person name="Meyer D.F."/>
            <person name="Szurek B."/>
            <person name="Verdier V."/>
            <person name="Koebnik R."/>
            <person name="Dow J.M."/>
            <person name="Ryan R.P."/>
            <person name="Hirata H."/>
            <person name="Tsuyumu S."/>
            <person name="Won Lee S."/>
            <person name="Seo Y.S."/>
            <person name="Sriariyanum M."/>
            <person name="Ronald P.C."/>
            <person name="Sonti R.V."/>
            <person name="Van Sluys M.A."/>
            <person name="Leach J.E."/>
            <person name="White F.F."/>
            <person name="Bogdanove A.J."/>
        </authorList>
    </citation>
    <scope>NUCLEOTIDE SEQUENCE [LARGE SCALE GENOMIC DNA]</scope>
    <source>
        <strain evidence="1 2">PXO99A</strain>
    </source>
</reference>
<evidence type="ECO:0000313" key="2">
    <source>
        <dbReference type="Proteomes" id="UP000001740"/>
    </source>
</evidence>
<dbReference type="HOGENOM" id="CLU_3278825_0_0_6"/>
<evidence type="ECO:0000313" key="1">
    <source>
        <dbReference type="EMBL" id="ACD58942.1"/>
    </source>
</evidence>
<protein>
    <submittedName>
        <fullName evidence="1">Uncharacterized protein</fullName>
    </submittedName>
</protein>
<organism evidence="1 2">
    <name type="scientific">Xanthomonas oryzae pv. oryzae (strain PXO99A)</name>
    <dbReference type="NCBI Taxonomy" id="360094"/>
    <lineage>
        <taxon>Bacteria</taxon>
        <taxon>Pseudomonadati</taxon>
        <taxon>Pseudomonadota</taxon>
        <taxon>Gammaproteobacteria</taxon>
        <taxon>Lysobacterales</taxon>
        <taxon>Lysobacteraceae</taxon>
        <taxon>Xanthomonas</taxon>
    </lineage>
</organism>
<accession>A0A0K0GKD5</accession>
<dbReference type="KEGG" id="xop:PXO_00552"/>
<gene>
    <name evidence="1" type="ordered locus">PXO_00552</name>
</gene>
<proteinExistence type="predicted"/>
<dbReference type="EMBL" id="CP000967">
    <property type="protein sequence ID" value="ACD58942.1"/>
    <property type="molecule type" value="Genomic_DNA"/>
</dbReference>
<dbReference type="AlphaFoldDB" id="A0A0K0GKD5"/>
<dbReference type="Proteomes" id="UP000001740">
    <property type="component" value="Chromosome"/>
</dbReference>